<dbReference type="FunFam" id="3.40.525.10:FF:000008">
    <property type="entry name" value="Phosphatidylinositol transfer protein 3"/>
    <property type="match status" value="1"/>
</dbReference>
<dbReference type="CDD" id="cd00170">
    <property type="entry name" value="SEC14"/>
    <property type="match status" value="1"/>
</dbReference>
<dbReference type="RefSeq" id="XP_030545161.1">
    <property type="nucleotide sequence ID" value="XM_030689301.1"/>
</dbReference>
<dbReference type="Gene3D" id="3.40.525.10">
    <property type="entry name" value="CRAL-TRIO lipid binding domain"/>
    <property type="match status" value="1"/>
</dbReference>
<dbReference type="OrthoDB" id="75724at2759"/>
<dbReference type="GeneID" id="115751400"/>
<dbReference type="RefSeq" id="XP_030545162.1">
    <property type="nucleotide sequence ID" value="XM_030689302.1"/>
</dbReference>
<sequence length="338" mass="38254">MSSESKKSSSNGNEKVLTSGEQQAKINEVRRLIGTAALPEKLSVYCSDASLARHLRARNWNVKKASKMLKDTLKWRSEYKPEEIRWEDIAQEAETGKIYRTNYIDKHGRTVLVMRPSCQNSKSTKGQIKYLVYCMENAILNLPSNQEQMVWLIDFQGFNLSHLSVKVTKETAHVLQDHYPERLGVAILYNPPKFFEPFFSVVKPFLEPKTYNKVKFVYPDDLNSKKIMEDLFDMDQLESAFGGNDATGFEIGKYAERMREDDKRVPSSWTRGNIPLATPAAVVTVSASLDSITLSDSDPSDNEKAEDLMGRVESEIASPIDAVRAKNLSDNRSESVHS</sequence>
<evidence type="ECO:0000313" key="5">
    <source>
        <dbReference type="RefSeq" id="XP_030545162.1"/>
    </source>
</evidence>
<dbReference type="Proteomes" id="UP000827889">
    <property type="component" value="Chromosome 2"/>
</dbReference>
<dbReference type="PANTHER" id="PTHR45824">
    <property type="entry name" value="GH16843P"/>
    <property type="match status" value="1"/>
</dbReference>
<dbReference type="InterPro" id="IPR036273">
    <property type="entry name" value="CRAL/TRIO_N_dom_sf"/>
</dbReference>
<dbReference type="AlphaFoldDB" id="A0A8B8QG13"/>
<dbReference type="Pfam" id="PF03765">
    <property type="entry name" value="CRAL_TRIO_N"/>
    <property type="match status" value="1"/>
</dbReference>
<dbReference type="PROSITE" id="PS50191">
    <property type="entry name" value="CRAL_TRIO"/>
    <property type="match status" value="1"/>
</dbReference>
<dbReference type="InterPro" id="IPR001251">
    <property type="entry name" value="CRAL-TRIO_dom"/>
</dbReference>
<organism evidence="3 5">
    <name type="scientific">Rhodamnia argentea</name>
    <dbReference type="NCBI Taxonomy" id="178133"/>
    <lineage>
        <taxon>Eukaryota</taxon>
        <taxon>Viridiplantae</taxon>
        <taxon>Streptophyta</taxon>
        <taxon>Embryophyta</taxon>
        <taxon>Tracheophyta</taxon>
        <taxon>Spermatophyta</taxon>
        <taxon>Magnoliopsida</taxon>
        <taxon>eudicotyledons</taxon>
        <taxon>Gunneridae</taxon>
        <taxon>Pentapetalae</taxon>
        <taxon>rosids</taxon>
        <taxon>malvids</taxon>
        <taxon>Myrtales</taxon>
        <taxon>Myrtaceae</taxon>
        <taxon>Myrtoideae</taxon>
        <taxon>Myrteae</taxon>
        <taxon>Australasian group</taxon>
        <taxon>Rhodamnia</taxon>
    </lineage>
</organism>
<dbReference type="PANTHER" id="PTHR45824:SF6">
    <property type="entry name" value="F16L1.9 PROTEIN"/>
    <property type="match status" value="1"/>
</dbReference>
<reference evidence="5 6" key="1">
    <citation type="submission" date="2025-04" db="UniProtKB">
        <authorList>
            <consortium name="RefSeq"/>
        </authorList>
    </citation>
    <scope>IDENTIFICATION</scope>
</reference>
<dbReference type="InterPro" id="IPR011074">
    <property type="entry name" value="CRAL/TRIO_N_dom"/>
</dbReference>
<dbReference type="SUPFAM" id="SSF46938">
    <property type="entry name" value="CRAL/TRIO N-terminal domain"/>
    <property type="match status" value="1"/>
</dbReference>
<dbReference type="GO" id="GO:0008526">
    <property type="term" value="F:phosphatidylinositol transfer activity"/>
    <property type="evidence" value="ECO:0007669"/>
    <property type="project" value="TreeGrafter"/>
</dbReference>
<gene>
    <name evidence="4 5 6 7" type="primary">LOC115751400</name>
</gene>
<feature type="region of interest" description="Disordered" evidence="1">
    <location>
        <begin position="1"/>
        <end position="21"/>
    </location>
</feature>
<keyword evidence="3" id="KW-1185">Reference proteome</keyword>
<dbReference type="RefSeq" id="XP_030545164.1">
    <property type="nucleotide sequence ID" value="XM_030689304.1"/>
</dbReference>
<dbReference type="InterPro" id="IPR052578">
    <property type="entry name" value="PI_Transfer_CRAL-TRIO"/>
</dbReference>
<proteinExistence type="predicted"/>
<dbReference type="Pfam" id="PF00650">
    <property type="entry name" value="CRAL_TRIO"/>
    <property type="match status" value="1"/>
</dbReference>
<dbReference type="SMART" id="SM01100">
    <property type="entry name" value="CRAL_TRIO_N"/>
    <property type="match status" value="1"/>
</dbReference>
<dbReference type="InterPro" id="IPR036865">
    <property type="entry name" value="CRAL-TRIO_dom_sf"/>
</dbReference>
<dbReference type="SMART" id="SM00516">
    <property type="entry name" value="SEC14"/>
    <property type="match status" value="1"/>
</dbReference>
<dbReference type="SUPFAM" id="SSF52087">
    <property type="entry name" value="CRAL/TRIO domain"/>
    <property type="match status" value="1"/>
</dbReference>
<evidence type="ECO:0000313" key="3">
    <source>
        <dbReference type="Proteomes" id="UP000827889"/>
    </source>
</evidence>
<reference evidence="3" key="2">
    <citation type="submission" date="2025-05" db="UniProtKB">
        <authorList>
            <consortium name="RefSeq"/>
        </authorList>
    </citation>
    <scope>NUCLEOTIDE SEQUENCE [LARGE SCALE GENOMIC DNA]</scope>
</reference>
<dbReference type="KEGG" id="rarg:115751400"/>
<dbReference type="PRINTS" id="PR00180">
    <property type="entry name" value="CRETINALDHBP"/>
</dbReference>
<evidence type="ECO:0000313" key="6">
    <source>
        <dbReference type="RefSeq" id="XP_030545163.1"/>
    </source>
</evidence>
<evidence type="ECO:0000259" key="2">
    <source>
        <dbReference type="PROSITE" id="PS50191"/>
    </source>
</evidence>
<protein>
    <submittedName>
        <fullName evidence="4 5">Phosphatidylinositol transfer protein 3</fullName>
    </submittedName>
</protein>
<feature type="domain" description="CRAL-TRIO" evidence="2">
    <location>
        <begin position="86"/>
        <end position="249"/>
    </location>
</feature>
<name>A0A8B8QG13_9MYRT</name>
<evidence type="ECO:0000313" key="4">
    <source>
        <dbReference type="RefSeq" id="XP_030545161.1"/>
    </source>
</evidence>
<evidence type="ECO:0000313" key="7">
    <source>
        <dbReference type="RefSeq" id="XP_030545164.1"/>
    </source>
</evidence>
<evidence type="ECO:0000256" key="1">
    <source>
        <dbReference type="SAM" id="MobiDB-lite"/>
    </source>
</evidence>
<accession>A0A8B8QG13</accession>
<dbReference type="RefSeq" id="XP_030545163.1">
    <property type="nucleotide sequence ID" value="XM_030689303.1"/>
</dbReference>